<dbReference type="AlphaFoldDB" id="A0A0F9IP35"/>
<accession>A0A0F9IP35</accession>
<name>A0A0F9IP35_9ZZZZ</name>
<proteinExistence type="predicted"/>
<evidence type="ECO:0000313" key="1">
    <source>
        <dbReference type="EMBL" id="KKM21604.1"/>
    </source>
</evidence>
<dbReference type="EMBL" id="LAZR01013515">
    <property type="protein sequence ID" value="KKM21604.1"/>
    <property type="molecule type" value="Genomic_DNA"/>
</dbReference>
<gene>
    <name evidence="1" type="ORF">LCGC14_1633740</name>
</gene>
<sequence>MGNELYLSDNAGHRVPPAGSPDPILASGQWLQADQSEAKSTTVVAGATYAFTATRGGSFYFGIAAVATAANVVWACGLYDTIIIVIPTDYTTLYYSSSQNNGNGRLRRLTD</sequence>
<comment type="caution">
    <text evidence="1">The sequence shown here is derived from an EMBL/GenBank/DDBJ whole genome shotgun (WGS) entry which is preliminary data.</text>
</comment>
<protein>
    <submittedName>
        <fullName evidence="1">Uncharacterized protein</fullName>
    </submittedName>
</protein>
<reference evidence="1" key="1">
    <citation type="journal article" date="2015" name="Nature">
        <title>Complex archaea that bridge the gap between prokaryotes and eukaryotes.</title>
        <authorList>
            <person name="Spang A."/>
            <person name="Saw J.H."/>
            <person name="Jorgensen S.L."/>
            <person name="Zaremba-Niedzwiedzka K."/>
            <person name="Martijn J."/>
            <person name="Lind A.E."/>
            <person name="van Eijk R."/>
            <person name="Schleper C."/>
            <person name="Guy L."/>
            <person name="Ettema T.J."/>
        </authorList>
    </citation>
    <scope>NUCLEOTIDE SEQUENCE</scope>
</reference>
<organism evidence="1">
    <name type="scientific">marine sediment metagenome</name>
    <dbReference type="NCBI Taxonomy" id="412755"/>
    <lineage>
        <taxon>unclassified sequences</taxon>
        <taxon>metagenomes</taxon>
        <taxon>ecological metagenomes</taxon>
    </lineage>
</organism>